<sequence>MTEILFYHLQNQSLEAVLPTLLQKTLERGWRAVVQVATEERMSALDDHLWTFTDESFLPHGTDREAHAADQPVLITLTDANPNGAAIRFLAEGADLPQDLAPYQRIAILFDGTDVQALALARDQWRKVKAEGHEATYWQQDERGRWQRKA</sequence>
<dbReference type="Proteomes" id="UP000254925">
    <property type="component" value="Unassembled WGS sequence"/>
</dbReference>
<proteinExistence type="predicted"/>
<dbReference type="PANTHER" id="PTHR38767">
    <property type="entry name" value="DNA POLYMERASE III SUBUNIT CHI"/>
    <property type="match status" value="1"/>
</dbReference>
<evidence type="ECO:0000313" key="1">
    <source>
        <dbReference type="EMBL" id="RDI60239.1"/>
    </source>
</evidence>
<dbReference type="AlphaFoldDB" id="A0A370HNX7"/>
<dbReference type="PANTHER" id="PTHR38767:SF1">
    <property type="entry name" value="DNA POLYMERASE III SUBUNIT CHI"/>
    <property type="match status" value="1"/>
</dbReference>
<dbReference type="InterPro" id="IPR036768">
    <property type="entry name" value="PolIII_chi_sf"/>
</dbReference>
<dbReference type="Gene3D" id="3.40.50.10110">
    <property type="entry name" value="DNA polymerase III subunit chi"/>
    <property type="match status" value="1"/>
</dbReference>
<dbReference type="GO" id="GO:0006260">
    <property type="term" value="P:DNA replication"/>
    <property type="evidence" value="ECO:0007669"/>
    <property type="project" value="InterPro"/>
</dbReference>
<dbReference type="GO" id="GO:0003887">
    <property type="term" value="F:DNA-directed DNA polymerase activity"/>
    <property type="evidence" value="ECO:0007669"/>
    <property type="project" value="InterPro"/>
</dbReference>
<protein>
    <submittedName>
        <fullName evidence="1">DNA polymerase III chi subunit</fullName>
    </submittedName>
</protein>
<dbReference type="GO" id="GO:0003677">
    <property type="term" value="F:DNA binding"/>
    <property type="evidence" value="ECO:0007669"/>
    <property type="project" value="InterPro"/>
</dbReference>
<accession>A0A370HNX7</accession>
<comment type="caution">
    <text evidence="1">The sequence shown here is derived from an EMBL/GenBank/DDBJ whole genome shotgun (WGS) entry which is preliminary data.</text>
</comment>
<dbReference type="SUPFAM" id="SSF102400">
    <property type="entry name" value="DNA polymerase III chi subunit"/>
    <property type="match status" value="1"/>
</dbReference>
<dbReference type="Pfam" id="PF04364">
    <property type="entry name" value="DNA_pol3_chi"/>
    <property type="match status" value="1"/>
</dbReference>
<name>A0A370HNX7_9HYPH</name>
<dbReference type="NCBIfam" id="NF004347">
    <property type="entry name" value="PRK05728.1-4"/>
    <property type="match status" value="1"/>
</dbReference>
<organism evidence="1 2">
    <name type="scientific">Microvirga subterranea</name>
    <dbReference type="NCBI Taxonomy" id="186651"/>
    <lineage>
        <taxon>Bacteria</taxon>
        <taxon>Pseudomonadati</taxon>
        <taxon>Pseudomonadota</taxon>
        <taxon>Alphaproteobacteria</taxon>
        <taxon>Hyphomicrobiales</taxon>
        <taxon>Methylobacteriaceae</taxon>
        <taxon>Microvirga</taxon>
    </lineage>
</organism>
<dbReference type="EMBL" id="QQBB01000003">
    <property type="protein sequence ID" value="RDI60239.1"/>
    <property type="molecule type" value="Genomic_DNA"/>
</dbReference>
<keyword evidence="2" id="KW-1185">Reference proteome</keyword>
<dbReference type="InterPro" id="IPR007459">
    <property type="entry name" value="DNA_pol3_chi"/>
</dbReference>
<evidence type="ECO:0000313" key="2">
    <source>
        <dbReference type="Proteomes" id="UP000254925"/>
    </source>
</evidence>
<dbReference type="OrthoDB" id="9795973at2"/>
<dbReference type="GO" id="GO:0032298">
    <property type="term" value="P:positive regulation of DNA-templated DNA replication initiation"/>
    <property type="evidence" value="ECO:0007669"/>
    <property type="project" value="TreeGrafter"/>
</dbReference>
<dbReference type="RefSeq" id="WP_114769925.1">
    <property type="nucleotide sequence ID" value="NZ_QQBB01000003.1"/>
</dbReference>
<gene>
    <name evidence="1" type="ORF">DES45_103501</name>
</gene>
<reference evidence="1 2" key="1">
    <citation type="submission" date="2018-07" db="EMBL/GenBank/DDBJ databases">
        <title>Genomic Encyclopedia of Type Strains, Phase IV (KMG-IV): sequencing the most valuable type-strain genomes for metagenomic binning, comparative biology and taxonomic classification.</title>
        <authorList>
            <person name="Goeker M."/>
        </authorList>
    </citation>
    <scope>NUCLEOTIDE SEQUENCE [LARGE SCALE GENOMIC DNA]</scope>
    <source>
        <strain evidence="1 2">DSM 14364</strain>
    </source>
</reference>